<evidence type="ECO:0000313" key="8">
    <source>
        <dbReference type="EMBL" id="RBP16741.1"/>
    </source>
</evidence>
<dbReference type="Proteomes" id="UP000253529">
    <property type="component" value="Unassembled WGS sequence"/>
</dbReference>
<dbReference type="OrthoDB" id="9815357at2"/>
<dbReference type="EMBL" id="QNRK01000004">
    <property type="protein sequence ID" value="RBP16741.1"/>
    <property type="molecule type" value="Genomic_DNA"/>
</dbReference>
<evidence type="ECO:0000259" key="7">
    <source>
        <dbReference type="Pfam" id="PF13505"/>
    </source>
</evidence>
<name>A0A366FQB7_9HYPH</name>
<reference evidence="8 9" key="1">
    <citation type="submission" date="2018-06" db="EMBL/GenBank/DDBJ databases">
        <title>Genomic Encyclopedia of Type Strains, Phase IV (KMG-IV): sequencing the most valuable type-strain genomes for metagenomic binning, comparative biology and taxonomic classification.</title>
        <authorList>
            <person name="Goeker M."/>
        </authorList>
    </citation>
    <scope>NUCLEOTIDE SEQUENCE [LARGE SCALE GENOMIC DNA]</scope>
    <source>
        <strain evidence="8 9">DSM 24875</strain>
    </source>
</reference>
<feature type="domain" description="Outer membrane protein beta-barrel" evidence="7">
    <location>
        <begin position="13"/>
        <end position="271"/>
    </location>
</feature>
<evidence type="ECO:0000256" key="2">
    <source>
        <dbReference type="ARBA" id="ARBA00022729"/>
    </source>
</evidence>
<keyword evidence="2 6" id="KW-0732">Signal</keyword>
<dbReference type="PANTHER" id="PTHR34001:SF3">
    <property type="entry name" value="BLL7405 PROTEIN"/>
    <property type="match status" value="1"/>
</dbReference>
<feature type="signal peptide" evidence="6">
    <location>
        <begin position="1"/>
        <end position="24"/>
    </location>
</feature>
<comment type="subcellular location">
    <subcellularLocation>
        <location evidence="1">Cell outer membrane</location>
    </subcellularLocation>
</comment>
<protein>
    <submittedName>
        <fullName evidence="8">Outer membrane immunogenic protein</fullName>
    </submittedName>
</protein>
<dbReference type="AlphaFoldDB" id="A0A366FQB7"/>
<dbReference type="SUPFAM" id="SSF56925">
    <property type="entry name" value="OMPA-like"/>
    <property type="match status" value="1"/>
</dbReference>
<evidence type="ECO:0000256" key="3">
    <source>
        <dbReference type="ARBA" id="ARBA00023136"/>
    </source>
</evidence>
<sequence length="271" mass="28113">MTKRWMMGAAAAALTIATAVAAQAADLPTRKAPPAPVYVPPPFSWTGFYVGVNAGGIWGTGNTTTTFYNAGFPVLSNVNYGALGTGASGFIGGGQAGYNFQSGAAVFGLETDFDGTSMSKSKSRIGNTFAYNSANDYFTTNASTRLNWLGTTRARVGFVATPDNRLMLYGTGGLAYGGGNGNASVYDAGNGWGWAGSKSNTRIGWTIGAGAEYAITNNVTVKGEYLYYNLGTTNQVGVATGAALAAFPTSYLASKVTYEGSIFRAGLNYKF</sequence>
<keyword evidence="4" id="KW-0998">Cell outer membrane</keyword>
<evidence type="ECO:0000256" key="1">
    <source>
        <dbReference type="ARBA" id="ARBA00004442"/>
    </source>
</evidence>
<comment type="caution">
    <text evidence="8">The sequence shown here is derived from an EMBL/GenBank/DDBJ whole genome shotgun (WGS) entry which is preliminary data.</text>
</comment>
<dbReference type="Pfam" id="PF13505">
    <property type="entry name" value="OMP_b-brl"/>
    <property type="match status" value="1"/>
</dbReference>
<dbReference type="Gene3D" id="2.40.160.20">
    <property type="match status" value="1"/>
</dbReference>
<dbReference type="GO" id="GO:0009279">
    <property type="term" value="C:cell outer membrane"/>
    <property type="evidence" value="ECO:0007669"/>
    <property type="project" value="UniProtKB-SubCell"/>
</dbReference>
<dbReference type="PANTHER" id="PTHR34001">
    <property type="entry name" value="BLL7405 PROTEIN"/>
    <property type="match status" value="1"/>
</dbReference>
<dbReference type="InterPro" id="IPR051692">
    <property type="entry name" value="OMP-like"/>
</dbReference>
<dbReference type="InterPro" id="IPR011250">
    <property type="entry name" value="OMP/PagP_B-barrel"/>
</dbReference>
<gene>
    <name evidence="8" type="ORF">DFR50_10418</name>
</gene>
<keyword evidence="9" id="KW-1185">Reference proteome</keyword>
<dbReference type="RefSeq" id="WP_113887989.1">
    <property type="nucleotide sequence ID" value="NZ_QNRK01000004.1"/>
</dbReference>
<feature type="chain" id="PRO_5016695630" evidence="6">
    <location>
        <begin position="25"/>
        <end position="271"/>
    </location>
</feature>
<evidence type="ECO:0000256" key="6">
    <source>
        <dbReference type="SAM" id="SignalP"/>
    </source>
</evidence>
<keyword evidence="3" id="KW-0472">Membrane</keyword>
<evidence type="ECO:0000313" key="9">
    <source>
        <dbReference type="Proteomes" id="UP000253529"/>
    </source>
</evidence>
<evidence type="ECO:0000256" key="4">
    <source>
        <dbReference type="ARBA" id="ARBA00023237"/>
    </source>
</evidence>
<evidence type="ECO:0000256" key="5">
    <source>
        <dbReference type="ARBA" id="ARBA00038306"/>
    </source>
</evidence>
<proteinExistence type="inferred from homology"/>
<comment type="similarity">
    <text evidence="5">Belongs to the Omp25/RopB family.</text>
</comment>
<dbReference type="InterPro" id="IPR027385">
    <property type="entry name" value="Beta-barrel_OMP"/>
</dbReference>
<organism evidence="8 9">
    <name type="scientific">Roseiarcus fermentans</name>
    <dbReference type="NCBI Taxonomy" id="1473586"/>
    <lineage>
        <taxon>Bacteria</taxon>
        <taxon>Pseudomonadati</taxon>
        <taxon>Pseudomonadota</taxon>
        <taxon>Alphaproteobacteria</taxon>
        <taxon>Hyphomicrobiales</taxon>
        <taxon>Roseiarcaceae</taxon>
        <taxon>Roseiarcus</taxon>
    </lineage>
</organism>
<accession>A0A366FQB7</accession>